<protein>
    <recommendedName>
        <fullName evidence="1">Neprosin PEP catalytic domain-containing protein</fullName>
    </recommendedName>
</protein>
<dbReference type="Gene3D" id="3.90.1320.10">
    <property type="entry name" value="Outer-capsid protein sigma 3, large lobe"/>
    <property type="match status" value="1"/>
</dbReference>
<dbReference type="InterPro" id="IPR053168">
    <property type="entry name" value="Glutamic_endopeptidase"/>
</dbReference>
<evidence type="ECO:0000313" key="3">
    <source>
        <dbReference type="Proteomes" id="UP000824469"/>
    </source>
</evidence>
<accession>A0AA38L7N8</accession>
<evidence type="ECO:0000313" key="2">
    <source>
        <dbReference type="EMBL" id="KAH9310387.1"/>
    </source>
</evidence>
<name>A0AA38L7N8_TAXCH</name>
<proteinExistence type="predicted"/>
<dbReference type="Pfam" id="PF03080">
    <property type="entry name" value="Neprosin"/>
    <property type="match status" value="1"/>
</dbReference>
<organism evidence="2 3">
    <name type="scientific">Taxus chinensis</name>
    <name type="common">Chinese yew</name>
    <name type="synonym">Taxus wallichiana var. chinensis</name>
    <dbReference type="NCBI Taxonomy" id="29808"/>
    <lineage>
        <taxon>Eukaryota</taxon>
        <taxon>Viridiplantae</taxon>
        <taxon>Streptophyta</taxon>
        <taxon>Embryophyta</taxon>
        <taxon>Tracheophyta</taxon>
        <taxon>Spermatophyta</taxon>
        <taxon>Pinopsida</taxon>
        <taxon>Pinidae</taxon>
        <taxon>Conifers II</taxon>
        <taxon>Cupressales</taxon>
        <taxon>Taxaceae</taxon>
        <taxon>Taxus</taxon>
    </lineage>
</organism>
<dbReference type="InterPro" id="IPR004314">
    <property type="entry name" value="Neprosin"/>
</dbReference>
<dbReference type="EMBL" id="JAHRHJ020000006">
    <property type="protein sequence ID" value="KAH9310387.1"/>
    <property type="molecule type" value="Genomic_DNA"/>
</dbReference>
<dbReference type="Proteomes" id="UP000824469">
    <property type="component" value="Unassembled WGS sequence"/>
</dbReference>
<gene>
    <name evidence="2" type="ORF">KI387_025422</name>
</gene>
<keyword evidence="3" id="KW-1185">Reference proteome</keyword>
<dbReference type="PROSITE" id="PS52045">
    <property type="entry name" value="NEPROSIN_PEP_CD"/>
    <property type="match status" value="1"/>
</dbReference>
<dbReference type="PANTHER" id="PTHR31589:SF223">
    <property type="entry name" value="PROTEIN, PUTATIVE (DUF239)-RELATED"/>
    <property type="match status" value="1"/>
</dbReference>
<reference evidence="2 3" key="1">
    <citation type="journal article" date="2021" name="Nat. Plants">
        <title>The Taxus genome provides insights into paclitaxel biosynthesis.</title>
        <authorList>
            <person name="Xiong X."/>
            <person name="Gou J."/>
            <person name="Liao Q."/>
            <person name="Li Y."/>
            <person name="Zhou Q."/>
            <person name="Bi G."/>
            <person name="Li C."/>
            <person name="Du R."/>
            <person name="Wang X."/>
            <person name="Sun T."/>
            <person name="Guo L."/>
            <person name="Liang H."/>
            <person name="Lu P."/>
            <person name="Wu Y."/>
            <person name="Zhang Z."/>
            <person name="Ro D.K."/>
            <person name="Shang Y."/>
            <person name="Huang S."/>
            <person name="Yan J."/>
        </authorList>
    </citation>
    <scope>NUCLEOTIDE SEQUENCE [LARGE SCALE GENOMIC DNA]</scope>
    <source>
        <strain evidence="2">Ta-2019</strain>
    </source>
</reference>
<evidence type="ECO:0000259" key="1">
    <source>
        <dbReference type="PROSITE" id="PS52045"/>
    </source>
</evidence>
<dbReference type="AlphaFoldDB" id="A0AA38L7N8"/>
<dbReference type="OMA" id="RERTHYA"/>
<feature type="non-terminal residue" evidence="2">
    <location>
        <position position="252"/>
    </location>
</feature>
<dbReference type="PANTHER" id="PTHR31589">
    <property type="entry name" value="PROTEIN, PUTATIVE (DUF239)-RELATED-RELATED"/>
    <property type="match status" value="1"/>
</dbReference>
<sequence>HAVVMTNAEDVQRATAIFNVWEPYVNTSDGGVFSLSQMWITSADPILETVEAGWHVYPSLWRDNRVRFFVFYTLDRYKTLCYNFQCGGFVQEGRLSPGMPFQDVSKYDRQQWETSISIAREHRGNNMVWAVYIQNNLVGHWPASLFRNLNQPAKRVDFGGEVAFVQDSERTSHTRSHMGSGHFPGEGFKKGAYIRNIQLFDSHGTRISRFRERTHYATHPQCYDIKEYSSTDDHWGDYIFYGGPGADAHSCV</sequence>
<comment type="caution">
    <text evidence="2">The sequence shown here is derived from an EMBL/GenBank/DDBJ whole genome shotgun (WGS) entry which is preliminary data.</text>
</comment>
<feature type="domain" description="Neprosin PEP catalytic" evidence="1">
    <location>
        <begin position="1"/>
        <end position="252"/>
    </location>
</feature>